<sequence>MATFYQEFRSADFGALDTLATKWKGVHDRIKDLDDKVRDEVLKPLKDKGYWEGMAAPFAWTQIDDIQRQVTAAAKVADGVRRSIEDGAGELKAAQRKLNDAVREFGEQGMYVNPAKAQVVLAEGCTPENYDAADVKKVNAAQTRLNEILREAFEADQNLSITLMENVGLELWFNTGQVRTDINHTSGISTDHYDALGRDMDGLAPFPSTNHLTPRTLAANWVAGTGDDHYFFSQHDPFVEQLRKSESMDGIRSQTLAGWQAGKGEGQLAYRISGKSFGGQVKDFAKDMAGMSGLDNLWGGDTNEAQSVLGSYNVDYVVKGTDPDGKLIVQYTLHNDTDTESFLPGYQSWQRKANHGVGPGADIKETMVWTERIAPDDR</sequence>
<reference evidence="1" key="1">
    <citation type="submission" date="2024-05" db="EMBL/GenBank/DDBJ databases">
        <title>30 novel species of actinomycetes from the DSMZ collection.</title>
        <authorList>
            <person name="Nouioui I."/>
        </authorList>
    </citation>
    <scope>NUCLEOTIDE SEQUENCE</scope>
    <source>
        <strain evidence="1">DSM 41529</strain>
    </source>
</reference>
<dbReference type="RefSeq" id="WP_311728944.1">
    <property type="nucleotide sequence ID" value="NZ_JAVRFD010000026.1"/>
</dbReference>
<comment type="caution">
    <text evidence="1">The sequence shown here is derived from an EMBL/GenBank/DDBJ whole genome shotgun (WGS) entry which is preliminary data.</text>
</comment>
<evidence type="ECO:0000313" key="2">
    <source>
        <dbReference type="Proteomes" id="UP001180754"/>
    </source>
</evidence>
<proteinExistence type="predicted"/>
<dbReference type="Proteomes" id="UP001180754">
    <property type="component" value="Unassembled WGS sequence"/>
</dbReference>
<accession>A0ABU2XSD3</accession>
<evidence type="ECO:0000313" key="1">
    <source>
        <dbReference type="EMBL" id="MDT0548372.1"/>
    </source>
</evidence>
<dbReference type="EMBL" id="JAVRFD010000026">
    <property type="protein sequence ID" value="MDT0548372.1"/>
    <property type="molecule type" value="Genomic_DNA"/>
</dbReference>
<organism evidence="1 2">
    <name type="scientific">Streptomyces lonegramiae</name>
    <dbReference type="NCBI Taxonomy" id="3075524"/>
    <lineage>
        <taxon>Bacteria</taxon>
        <taxon>Bacillati</taxon>
        <taxon>Actinomycetota</taxon>
        <taxon>Actinomycetes</taxon>
        <taxon>Kitasatosporales</taxon>
        <taxon>Streptomycetaceae</taxon>
        <taxon>Streptomyces</taxon>
    </lineage>
</organism>
<keyword evidence="2" id="KW-1185">Reference proteome</keyword>
<gene>
    <name evidence="1" type="ORF">RND15_37620</name>
</gene>
<name>A0ABU2XSD3_9ACTN</name>
<evidence type="ECO:0008006" key="3">
    <source>
        <dbReference type="Google" id="ProtNLM"/>
    </source>
</evidence>
<protein>
    <recommendedName>
        <fullName evidence="3">WXG100 family type VII secretion target</fullName>
    </recommendedName>
</protein>